<dbReference type="PANTHER" id="PTHR31265:SF46">
    <property type="entry name" value="DUF642 DOMAIN-CONTAINING PROTEIN"/>
    <property type="match status" value="1"/>
</dbReference>
<dbReference type="InterPro" id="IPR006946">
    <property type="entry name" value="DGR2-like_dom"/>
</dbReference>
<dbReference type="InterPro" id="IPR008979">
    <property type="entry name" value="Galactose-bd-like_sf"/>
</dbReference>
<evidence type="ECO:0000256" key="2">
    <source>
        <dbReference type="ARBA" id="ARBA00022512"/>
    </source>
</evidence>
<evidence type="ECO:0000256" key="1">
    <source>
        <dbReference type="ARBA" id="ARBA00004191"/>
    </source>
</evidence>
<dbReference type="EnsemblPlants" id="KQJ83354">
    <property type="protein sequence ID" value="KQJ83354"/>
    <property type="gene ID" value="BRADI_5g14470v3"/>
</dbReference>
<dbReference type="RefSeq" id="XP_003580051.1">
    <property type="nucleotide sequence ID" value="XM_003580003.4"/>
</dbReference>
<dbReference type="GeneID" id="100841904"/>
<organism evidence="8">
    <name type="scientific">Brachypodium distachyon</name>
    <name type="common">Purple false brome</name>
    <name type="synonym">Trachynia distachya</name>
    <dbReference type="NCBI Taxonomy" id="15368"/>
    <lineage>
        <taxon>Eukaryota</taxon>
        <taxon>Viridiplantae</taxon>
        <taxon>Streptophyta</taxon>
        <taxon>Embryophyta</taxon>
        <taxon>Tracheophyta</taxon>
        <taxon>Spermatophyta</taxon>
        <taxon>Magnoliopsida</taxon>
        <taxon>Liliopsida</taxon>
        <taxon>Poales</taxon>
        <taxon>Poaceae</taxon>
        <taxon>BOP clade</taxon>
        <taxon>Pooideae</taxon>
        <taxon>Stipodae</taxon>
        <taxon>Brachypodieae</taxon>
        <taxon>Brachypodium</taxon>
    </lineage>
</organism>
<keyword evidence="5" id="KW-0325">Glycoprotein</keyword>
<keyword evidence="2" id="KW-0134">Cell wall</keyword>
<proteinExistence type="predicted"/>
<evidence type="ECO:0000256" key="6">
    <source>
        <dbReference type="SAM" id="SignalP"/>
    </source>
</evidence>
<evidence type="ECO:0000256" key="4">
    <source>
        <dbReference type="ARBA" id="ARBA00022729"/>
    </source>
</evidence>
<evidence type="ECO:0000313" key="10">
    <source>
        <dbReference type="Proteomes" id="UP000008810"/>
    </source>
</evidence>
<dbReference type="OrthoDB" id="602524at2759"/>
<dbReference type="EMBL" id="CM000884">
    <property type="protein sequence ID" value="KQJ83354.1"/>
    <property type="molecule type" value="Genomic_DNA"/>
</dbReference>
<dbReference type="GO" id="GO:0009505">
    <property type="term" value="C:plant-type cell wall"/>
    <property type="evidence" value="ECO:0000318"/>
    <property type="project" value="GO_Central"/>
</dbReference>
<reference evidence="8" key="2">
    <citation type="submission" date="2017-06" db="EMBL/GenBank/DDBJ databases">
        <title>WGS assembly of Brachypodium distachyon.</title>
        <authorList>
            <consortium name="The International Brachypodium Initiative"/>
            <person name="Lucas S."/>
            <person name="Harmon-Smith M."/>
            <person name="Lail K."/>
            <person name="Tice H."/>
            <person name="Grimwood J."/>
            <person name="Bruce D."/>
            <person name="Barry K."/>
            <person name="Shu S."/>
            <person name="Lindquist E."/>
            <person name="Wang M."/>
            <person name="Pitluck S."/>
            <person name="Vogel J.P."/>
            <person name="Garvin D.F."/>
            <person name="Mockler T.C."/>
            <person name="Schmutz J."/>
            <person name="Rokhsar D."/>
            <person name="Bevan M.W."/>
        </authorList>
    </citation>
    <scope>NUCLEOTIDE SEQUENCE</scope>
    <source>
        <strain evidence="8">Bd21</strain>
    </source>
</reference>
<dbReference type="SUPFAM" id="SSF49785">
    <property type="entry name" value="Galactose-binding domain-like"/>
    <property type="match status" value="1"/>
</dbReference>
<protein>
    <recommendedName>
        <fullName evidence="7">DUF642 domain-containing protein</fullName>
    </recommendedName>
</protein>
<sequence length="373" mass="40080">MTKSRRCMALLLLVGMAAPAVLAVTDGLLPNGRFSQGPDKSQMNGTVVTGKHAMPNWELSGFVEYIESGHKEADMLLAVPVGANAVRLGNDATIRQQLSVTRKAYYSITFVAARSCAQAEKLNVSVDPEFGVLPIQTVYTSTGWDSYSWAFKARRSTVTLSIHNTGIEEDPACGPLIIAVAIKALALPQRIKGNMLRNGDFELGPYIFPDTPWGVMVPPILEDVHSPLPGWMIMSHTKVVKYVDTPHHAVPHGAYAVELVAGRESALVQEVGTVEGWTYRLSFFVGDAGNGCTGSLAVEVYAAGASLRAAYESDGKGGSKPFKLQFTAVGNSTRVVFQSSNHHMKSDATLCGPVVDNVSLVGVRVPAPRRLRL</sequence>
<feature type="domain" description="DUF642" evidence="7">
    <location>
        <begin position="195"/>
        <end position="360"/>
    </location>
</feature>
<dbReference type="KEGG" id="bdi:100841904"/>
<gene>
    <name evidence="9" type="primary">LOC100841904</name>
    <name evidence="8" type="ORF">BRADI_5g14470v3</name>
</gene>
<dbReference type="Gene3D" id="2.60.120.260">
    <property type="entry name" value="Galactose-binding domain-like"/>
    <property type="match status" value="2"/>
</dbReference>
<dbReference type="Gramene" id="KQJ83354">
    <property type="protein sequence ID" value="KQJ83354"/>
    <property type="gene ID" value="BRADI_5g14470v3"/>
</dbReference>
<evidence type="ECO:0000313" key="9">
    <source>
        <dbReference type="EnsemblPlants" id="KQJ83354"/>
    </source>
</evidence>
<keyword evidence="10" id="KW-1185">Reference proteome</keyword>
<dbReference type="Proteomes" id="UP000008810">
    <property type="component" value="Chromosome 5"/>
</dbReference>
<dbReference type="HOGENOM" id="CLU_040251_0_0_1"/>
<evidence type="ECO:0000256" key="3">
    <source>
        <dbReference type="ARBA" id="ARBA00022525"/>
    </source>
</evidence>
<dbReference type="PANTHER" id="PTHR31265">
    <property type="entry name" value="OS02G0527500 PROTEIN-RELATED"/>
    <property type="match status" value="1"/>
</dbReference>
<keyword evidence="3" id="KW-0964">Secreted</keyword>
<comment type="subcellular location">
    <subcellularLocation>
        <location evidence="1">Secreted</location>
        <location evidence="1">Cell wall</location>
    </subcellularLocation>
</comment>
<reference evidence="9" key="3">
    <citation type="submission" date="2018-08" db="UniProtKB">
        <authorList>
            <consortium name="EnsemblPlants"/>
        </authorList>
    </citation>
    <scope>IDENTIFICATION</scope>
    <source>
        <strain evidence="9">cv. Bd21</strain>
    </source>
</reference>
<dbReference type="eggNOG" id="ENOG502QRP6">
    <property type="taxonomic scope" value="Eukaryota"/>
</dbReference>
<dbReference type="Pfam" id="PF04862">
    <property type="entry name" value="DUF642"/>
    <property type="match status" value="2"/>
</dbReference>
<keyword evidence="4 6" id="KW-0732">Signal</keyword>
<evidence type="ECO:0000313" key="8">
    <source>
        <dbReference type="EMBL" id="KQJ83354.1"/>
    </source>
</evidence>
<reference evidence="8 9" key="1">
    <citation type="journal article" date="2010" name="Nature">
        <title>Genome sequencing and analysis of the model grass Brachypodium distachyon.</title>
        <authorList>
            <consortium name="International Brachypodium Initiative"/>
        </authorList>
    </citation>
    <scope>NUCLEOTIDE SEQUENCE [LARGE SCALE GENOMIC DNA]</scope>
    <source>
        <strain evidence="8 9">Bd21</strain>
    </source>
</reference>
<accession>I1IZ83</accession>
<dbReference type="GO" id="GO:0030234">
    <property type="term" value="F:enzyme regulator activity"/>
    <property type="evidence" value="ECO:0000318"/>
    <property type="project" value="GO_Central"/>
</dbReference>
<feature type="signal peptide" evidence="6">
    <location>
        <begin position="1"/>
        <end position="23"/>
    </location>
</feature>
<evidence type="ECO:0000256" key="5">
    <source>
        <dbReference type="ARBA" id="ARBA00023180"/>
    </source>
</evidence>
<name>I1IZ83_BRADI</name>
<feature type="domain" description="DUF642" evidence="7">
    <location>
        <begin position="27"/>
        <end position="183"/>
    </location>
</feature>
<dbReference type="STRING" id="15368.I1IZ83"/>
<evidence type="ECO:0000259" key="7">
    <source>
        <dbReference type="Pfam" id="PF04862"/>
    </source>
</evidence>
<dbReference type="OMA" id="GPNKSEM"/>
<dbReference type="AlphaFoldDB" id="I1IZ83"/>
<feature type="chain" id="PRO_5014095652" description="DUF642 domain-containing protein" evidence="6">
    <location>
        <begin position="24"/>
        <end position="373"/>
    </location>
</feature>
<dbReference type="InterPro" id="IPR052437">
    <property type="entry name" value="Pectin_Meth_Modulator"/>
</dbReference>